<evidence type="ECO:0008006" key="4">
    <source>
        <dbReference type="Google" id="ProtNLM"/>
    </source>
</evidence>
<accession>A0A177W830</accession>
<dbReference type="InterPro" id="IPR051330">
    <property type="entry name" value="Phosphatase_reg/MetRdx"/>
</dbReference>
<dbReference type="PANTHER" id="PTHR21021">
    <property type="entry name" value="GAF/PUTATIVE CYTOSKELETAL PROTEIN"/>
    <property type="match status" value="1"/>
</dbReference>
<proteinExistence type="inferred from homology"/>
<sequence length="306" mass="34725">MFQLKSTVLCLDSSDKTVTGIGIGCWRITTTKKPICNAGELDSIAKRVTIPLPEMLFGNNSLKLEHSSGIVFEFNAVDALELVDASPEAADKIKVACSEQWTKTRLPISSKEHEKIHHVIKPYDWTYTTNHKGKLYQTESAANHYTSGDPVQFQPSEVGINIKKLMEPEPIGFHNELILFEDELADNGIAILNVRVRVMPTCFFVLQRFFMRVDGVLFRIHDTRVYHEFASDALIREYTTWEASYDVVKQYLQVPKDPIKSPVQDLSQMTDMNWVASIIEKVTKPTSFVRESVKLAKTPDLQPVFT</sequence>
<gene>
    <name evidence="2" type="ORF">BDEG_20048</name>
</gene>
<dbReference type="eggNOG" id="KOG3224">
    <property type="taxonomic scope" value="Eukaryota"/>
</dbReference>
<comment type="similarity">
    <text evidence="1">Belongs to the TIP41 family.</text>
</comment>
<organism evidence="2 3">
    <name type="scientific">Batrachochytrium dendrobatidis (strain JEL423)</name>
    <dbReference type="NCBI Taxonomy" id="403673"/>
    <lineage>
        <taxon>Eukaryota</taxon>
        <taxon>Fungi</taxon>
        <taxon>Fungi incertae sedis</taxon>
        <taxon>Chytridiomycota</taxon>
        <taxon>Chytridiomycota incertae sedis</taxon>
        <taxon>Chytridiomycetes</taxon>
        <taxon>Rhizophydiales</taxon>
        <taxon>Rhizophydiales incertae sedis</taxon>
        <taxon>Batrachochytrium</taxon>
    </lineage>
</organism>
<dbReference type="AlphaFoldDB" id="A0A177W830"/>
<dbReference type="InterPro" id="IPR007303">
    <property type="entry name" value="TIP41-like"/>
</dbReference>
<dbReference type="Proteomes" id="UP000077115">
    <property type="component" value="Unassembled WGS sequence"/>
</dbReference>
<protein>
    <recommendedName>
        <fullName evidence="4">TIP41-like protein</fullName>
    </recommendedName>
</protein>
<dbReference type="EMBL" id="DS022300">
    <property type="protein sequence ID" value="OAJ35814.1"/>
    <property type="molecule type" value="Genomic_DNA"/>
</dbReference>
<evidence type="ECO:0000313" key="2">
    <source>
        <dbReference type="EMBL" id="OAJ35814.1"/>
    </source>
</evidence>
<dbReference type="VEuPathDB" id="FungiDB:BDEG_20048"/>
<evidence type="ECO:0000256" key="1">
    <source>
        <dbReference type="ARBA" id="ARBA00006658"/>
    </source>
</evidence>
<dbReference type="STRING" id="403673.A0A177W830"/>
<dbReference type="GO" id="GO:0005829">
    <property type="term" value="C:cytosol"/>
    <property type="evidence" value="ECO:0007669"/>
    <property type="project" value="TreeGrafter"/>
</dbReference>
<dbReference type="Pfam" id="PF04176">
    <property type="entry name" value="TIP41"/>
    <property type="match status" value="1"/>
</dbReference>
<reference evidence="2 3" key="1">
    <citation type="submission" date="2006-10" db="EMBL/GenBank/DDBJ databases">
        <title>The Genome Sequence of Batrachochytrium dendrobatidis JEL423.</title>
        <authorList>
            <consortium name="The Broad Institute Genome Sequencing Platform"/>
            <person name="Birren B."/>
            <person name="Lander E."/>
            <person name="Galagan J."/>
            <person name="Cuomo C."/>
            <person name="Devon K."/>
            <person name="Jaffe D."/>
            <person name="Butler J."/>
            <person name="Alvarez P."/>
            <person name="Gnerre S."/>
            <person name="Grabherr M."/>
            <person name="Kleber M."/>
            <person name="Mauceli E."/>
            <person name="Brockman W."/>
            <person name="Young S."/>
            <person name="LaButti K."/>
            <person name="Sykes S."/>
            <person name="DeCaprio D."/>
            <person name="Crawford M."/>
            <person name="Koehrsen M."/>
            <person name="Engels R."/>
            <person name="Montgomery P."/>
            <person name="Pearson M."/>
            <person name="Howarth C."/>
            <person name="Larson L."/>
            <person name="White J."/>
            <person name="O'Leary S."/>
            <person name="Kodira C."/>
            <person name="Zeng Q."/>
            <person name="Yandava C."/>
            <person name="Alvarado L."/>
            <person name="Longcore J."/>
            <person name="James T."/>
        </authorList>
    </citation>
    <scope>NUCLEOTIDE SEQUENCE [LARGE SCALE GENOMIC DNA]</scope>
    <source>
        <strain evidence="2 3">JEL423</strain>
    </source>
</reference>
<evidence type="ECO:0000313" key="3">
    <source>
        <dbReference type="Proteomes" id="UP000077115"/>
    </source>
</evidence>
<dbReference type="PANTHER" id="PTHR21021:SF16">
    <property type="entry name" value="TIP41-LIKE PROTEIN"/>
    <property type="match status" value="1"/>
</dbReference>
<dbReference type="OrthoDB" id="10253878at2759"/>
<reference evidence="2 3" key="2">
    <citation type="submission" date="2016-05" db="EMBL/GenBank/DDBJ databases">
        <title>Lineage-specific infection strategies underlie the spectrum of fungal disease in amphibians.</title>
        <authorList>
            <person name="Cuomo C.A."/>
            <person name="Farrer R.A."/>
            <person name="James T."/>
            <person name="Longcore J."/>
            <person name="Birren B."/>
        </authorList>
    </citation>
    <scope>NUCLEOTIDE SEQUENCE [LARGE SCALE GENOMIC DNA]</scope>
    <source>
        <strain evidence="2 3">JEL423</strain>
    </source>
</reference>
<name>A0A177W830_BATDL</name>
<dbReference type="GO" id="GO:0031929">
    <property type="term" value="P:TOR signaling"/>
    <property type="evidence" value="ECO:0007669"/>
    <property type="project" value="TreeGrafter"/>
</dbReference>